<dbReference type="Pfam" id="PF05686">
    <property type="entry name" value="Glyco_transf_90"/>
    <property type="match status" value="1"/>
</dbReference>
<protein>
    <recommendedName>
        <fullName evidence="3">Glycosyl transferase CAP10 domain-containing protein</fullName>
    </recommendedName>
</protein>
<evidence type="ECO:0000313" key="5">
    <source>
        <dbReference type="Proteomes" id="UP001420932"/>
    </source>
</evidence>
<feature type="domain" description="Glycosyl transferase CAP10" evidence="3">
    <location>
        <begin position="179"/>
        <end position="426"/>
    </location>
</feature>
<comment type="caution">
    <text evidence="4">The sequence shown here is derived from an EMBL/GenBank/DDBJ whole genome shotgun (WGS) entry which is preliminary data.</text>
</comment>
<accession>A0AAP0P4A8</accession>
<dbReference type="SMART" id="SM00672">
    <property type="entry name" value="CAP10"/>
    <property type="match status" value="1"/>
</dbReference>
<dbReference type="InterPro" id="IPR051091">
    <property type="entry name" value="O-Glucosyltr/Glycosyltrsf_90"/>
</dbReference>
<evidence type="ECO:0000256" key="2">
    <source>
        <dbReference type="ARBA" id="ARBA00022679"/>
    </source>
</evidence>
<name>A0AAP0P4A8_9MAGN</name>
<dbReference type="AlphaFoldDB" id="A0AAP0P4A8"/>
<evidence type="ECO:0000256" key="1">
    <source>
        <dbReference type="ARBA" id="ARBA00010118"/>
    </source>
</evidence>
<keyword evidence="2" id="KW-0808">Transferase</keyword>
<proteinExistence type="inferred from homology"/>
<evidence type="ECO:0000259" key="3">
    <source>
        <dbReference type="SMART" id="SM00672"/>
    </source>
</evidence>
<dbReference type="Proteomes" id="UP001420932">
    <property type="component" value="Unassembled WGS sequence"/>
</dbReference>
<dbReference type="PANTHER" id="PTHR12203">
    <property type="entry name" value="KDEL LYS-ASP-GLU-LEU CONTAINING - RELATED"/>
    <property type="match status" value="1"/>
</dbReference>
<dbReference type="PANTHER" id="PTHR12203:SF35">
    <property type="entry name" value="PROTEIN O-GLUCOSYLTRANSFERASE 1"/>
    <property type="match status" value="1"/>
</dbReference>
<evidence type="ECO:0000313" key="4">
    <source>
        <dbReference type="EMBL" id="KAK9128005.1"/>
    </source>
</evidence>
<reference evidence="4 5" key="1">
    <citation type="submission" date="2024-01" db="EMBL/GenBank/DDBJ databases">
        <title>Genome assemblies of Stephania.</title>
        <authorList>
            <person name="Yang L."/>
        </authorList>
    </citation>
    <scope>NUCLEOTIDE SEQUENCE [LARGE SCALE GENOMIC DNA]</scope>
    <source>
        <strain evidence="4">YNDBR</strain>
        <tissue evidence="4">Leaf</tissue>
    </source>
</reference>
<comment type="similarity">
    <text evidence="1">Belongs to the glycosyltransferase 90 family.</text>
</comment>
<keyword evidence="5" id="KW-1185">Reference proteome</keyword>
<dbReference type="GO" id="GO:0016740">
    <property type="term" value="F:transferase activity"/>
    <property type="evidence" value="ECO:0007669"/>
    <property type="project" value="UniProtKB-KW"/>
</dbReference>
<organism evidence="4 5">
    <name type="scientific">Stephania yunnanensis</name>
    <dbReference type="NCBI Taxonomy" id="152371"/>
    <lineage>
        <taxon>Eukaryota</taxon>
        <taxon>Viridiplantae</taxon>
        <taxon>Streptophyta</taxon>
        <taxon>Embryophyta</taxon>
        <taxon>Tracheophyta</taxon>
        <taxon>Spermatophyta</taxon>
        <taxon>Magnoliopsida</taxon>
        <taxon>Ranunculales</taxon>
        <taxon>Menispermaceae</taxon>
        <taxon>Menispermoideae</taxon>
        <taxon>Cissampelideae</taxon>
        <taxon>Stephania</taxon>
    </lineage>
</organism>
<sequence length="501" mass="57675">MGGPSRLNTSHALFRTRSPSSPVLALFAFCLFTALLLLKLDAFISQTKTIAGHNLNPTPWHLFPPKQQLNQSKYTTASKIIQCSYLTCLRSPSPHQPRFVRNSTASCPQLFSWIHRDLEPWARRRVSRSNLMEAQKLAAFRVVIVGGRLYADFYYDCVQSRAMFTIWGLLQLLRRFPGMVPDVDLMFDCMDKPVVGRAQYGEKGEAPPPLFRYCSTGEHLDIPFPDWSFWGWPEVNIGPWNEEFRSIKKGSRAVSWENKFPHAYWKGNTHVGSPVRTELMRCNDSSIWRAQIMNQNWLEEAKAGYEQSKLSNQCKHRYKIYAEGYAWSVSLKYILSCDSVALIISPQYEDFFSRGLMPRENYWPVSSTPDLCKSIKSAVEWGNRKPVEAEAIGKRGQNFMRSLSMDRVYDYMYHLITEYSKLQDFKPSPPSSAQEMCAESLLCYADSKQKEFLTRSTASPSKSPPCTLPSTDRTIINDWLEKKRKIISKVQTFEEESTKSR</sequence>
<gene>
    <name evidence="4" type="ORF">Syun_016802</name>
</gene>
<dbReference type="InterPro" id="IPR006598">
    <property type="entry name" value="CAP10"/>
</dbReference>
<dbReference type="EMBL" id="JBBNAF010000007">
    <property type="protein sequence ID" value="KAK9128005.1"/>
    <property type="molecule type" value="Genomic_DNA"/>
</dbReference>